<dbReference type="PROSITE" id="PS50110">
    <property type="entry name" value="RESPONSE_REGULATORY"/>
    <property type="match status" value="1"/>
</dbReference>
<dbReference type="SUPFAM" id="SSF55785">
    <property type="entry name" value="PYP-like sensor domain (PAS domain)"/>
    <property type="match status" value="4"/>
</dbReference>
<dbReference type="eggNOG" id="arCOG02329">
    <property type="taxonomic scope" value="Archaea"/>
</dbReference>
<dbReference type="InterPro" id="IPR004358">
    <property type="entry name" value="Sig_transdc_His_kin-like_C"/>
</dbReference>
<evidence type="ECO:0000259" key="9">
    <source>
        <dbReference type="PROSITE" id="PS50110"/>
    </source>
</evidence>
<evidence type="ECO:0000256" key="6">
    <source>
        <dbReference type="PROSITE-ProRule" id="PRU00169"/>
    </source>
</evidence>
<dbReference type="eggNOG" id="arCOG02333">
    <property type="taxonomic scope" value="Archaea"/>
</dbReference>
<dbReference type="SUPFAM" id="SSF52172">
    <property type="entry name" value="CheY-like"/>
    <property type="match status" value="1"/>
</dbReference>
<dbReference type="SUPFAM" id="SSF47384">
    <property type="entry name" value="Homodimeric domain of signal transducing histidine kinase"/>
    <property type="match status" value="1"/>
</dbReference>
<dbReference type="GO" id="GO:0000155">
    <property type="term" value="F:phosphorelay sensor kinase activity"/>
    <property type="evidence" value="ECO:0007669"/>
    <property type="project" value="InterPro"/>
</dbReference>
<dbReference type="Pfam" id="PF00512">
    <property type="entry name" value="HisKA"/>
    <property type="match status" value="1"/>
</dbReference>
<dbReference type="CDD" id="cd00156">
    <property type="entry name" value="REC"/>
    <property type="match status" value="1"/>
</dbReference>
<organism evidence="12 13">
    <name type="scientific">Haloquadratum walsbyi J07HQW2</name>
    <dbReference type="NCBI Taxonomy" id="1238425"/>
    <lineage>
        <taxon>Archaea</taxon>
        <taxon>Methanobacteriati</taxon>
        <taxon>Methanobacteriota</taxon>
        <taxon>Stenosarchaea group</taxon>
        <taxon>Halobacteria</taxon>
        <taxon>Halobacteriales</taxon>
        <taxon>Haloferacaceae</taxon>
        <taxon>Haloquadratum</taxon>
    </lineage>
</organism>
<comment type="catalytic activity">
    <reaction evidence="1">
        <text>ATP + protein L-histidine = ADP + protein N-phospho-L-histidine.</text>
        <dbReference type="EC" id="2.7.13.3"/>
    </reaction>
</comment>
<dbReference type="InterPro" id="IPR001789">
    <property type="entry name" value="Sig_transdc_resp-reg_receiver"/>
</dbReference>
<keyword evidence="7" id="KW-0175">Coiled coil</keyword>
<dbReference type="InterPro" id="IPR000014">
    <property type="entry name" value="PAS"/>
</dbReference>
<evidence type="ECO:0000256" key="3">
    <source>
        <dbReference type="ARBA" id="ARBA00022553"/>
    </source>
</evidence>
<dbReference type="SMART" id="SM00388">
    <property type="entry name" value="HisKA"/>
    <property type="match status" value="1"/>
</dbReference>
<dbReference type="EC" id="2.7.13.3" evidence="2"/>
<evidence type="ECO:0000256" key="1">
    <source>
        <dbReference type="ARBA" id="ARBA00000085"/>
    </source>
</evidence>
<dbReference type="SMART" id="SM00091">
    <property type="entry name" value="PAS"/>
    <property type="match status" value="4"/>
</dbReference>
<feature type="domain" description="PAC" evidence="11">
    <location>
        <begin position="364"/>
        <end position="416"/>
    </location>
</feature>
<evidence type="ECO:0000259" key="11">
    <source>
        <dbReference type="PROSITE" id="PS50113"/>
    </source>
</evidence>
<dbReference type="PROSITE" id="PS50113">
    <property type="entry name" value="PAC"/>
    <property type="match status" value="2"/>
</dbReference>
<dbReference type="PANTHER" id="PTHR43304">
    <property type="entry name" value="PHYTOCHROME-LIKE PROTEIN CPH1"/>
    <property type="match status" value="1"/>
</dbReference>
<sequence length="884" mass="99865">MQSSGMQPGSETQIQVLHVDDDPSITELTGTFLERKDDRISVETATSATEGLETVDNPDRLRPPDCIVSDYDMPGMDGIDFLKTIREDYPEIPFILFTGKGSEEVASDAISAGVTDYLQKRPGTEQYGLLCNRIRNAVRTQRMKQRADRTDELMRLTEFAGGTGGFEINVDTDDVLMTDGYRGLVGVPNDEPISLEETIELYHPDDQSEVRQTINRTIETGEQTRRGWRLQSLDGTERIVDVTLTPVENNNDGANLHDDKNKTHYETAVTTLRGAIHDVTDRREREQELRTQQRFIEQSLNALDDLIYVLGTDGSLRRWNDRVPEVTGYSDSELDNMQAPEFFSSEDRQAIADAIETTLSGQPVIIEADLLTADDECLPYEFTSARLTDTDENVTGLIGVGQDLTDRKEIEADINWYQTTIENLEQGVYILNSNYEFQFVNHRVQYIEEISGQDWRGRQLSSLTEMEILSTNEIERVQTEIDSLVANTTDQGSIEVNPKLPKPTGVCELRLTSLDVQTQPNEDLVLLTTRDTTAEKQREQNIRELKHHYETLMENFPDGAVYLFNRDLEYVRARGTELSRVGLSPDDVQGKTPHDIFSRDIADELCQYLEEALTGVANTFEQEYGGERYQTQTVPIQLEGEENTQIMAVTQNITEESKNRQKMQQKNEQLEEFASILSHDLRNPLSVAEGHLELAVTRDIHNGEDSTEDNHIVKAQNAIERCQGLINDLLRLSREGDRVDDIEPVRLDNMAEECWETVETAAATLTIEDRHSDPQTLKADRTRLKQLLENLYRNGVEHGGKDVRILVGVMNDGFYVADTGPGITESAREKVFEAGYSTTGEGTGFGLRIVKQITDAHGWEINITTAESEQDGARFEFTDVQFLD</sequence>
<dbReference type="InterPro" id="IPR011006">
    <property type="entry name" value="CheY-like_superfamily"/>
</dbReference>
<dbReference type="InterPro" id="IPR013655">
    <property type="entry name" value="PAS_fold_3"/>
</dbReference>
<dbReference type="PANTHER" id="PTHR43304:SF1">
    <property type="entry name" value="PAC DOMAIN-CONTAINING PROTEIN"/>
    <property type="match status" value="1"/>
</dbReference>
<dbReference type="InterPro" id="IPR052162">
    <property type="entry name" value="Sensor_kinase/Photoreceptor"/>
</dbReference>
<dbReference type="Pfam" id="PF02518">
    <property type="entry name" value="HATPase_c"/>
    <property type="match status" value="1"/>
</dbReference>
<evidence type="ECO:0000259" key="10">
    <source>
        <dbReference type="PROSITE" id="PS50112"/>
    </source>
</evidence>
<dbReference type="SUPFAM" id="SSF55874">
    <property type="entry name" value="ATPase domain of HSP90 chaperone/DNA topoisomerase II/histidine kinase"/>
    <property type="match status" value="1"/>
</dbReference>
<keyword evidence="5 12" id="KW-0418">Kinase</keyword>
<feature type="coiled-coil region" evidence="7">
    <location>
        <begin position="646"/>
        <end position="673"/>
    </location>
</feature>
<protein>
    <recommendedName>
        <fullName evidence="2">histidine kinase</fullName>
        <ecNumber evidence="2">2.7.13.3</ecNumber>
    </recommendedName>
</protein>
<feature type="domain" description="PAS" evidence="10">
    <location>
        <begin position="292"/>
        <end position="362"/>
    </location>
</feature>
<dbReference type="InterPro" id="IPR035965">
    <property type="entry name" value="PAS-like_dom_sf"/>
</dbReference>
<dbReference type="RefSeq" id="WP_021055503.1">
    <property type="nucleotide sequence ID" value="NZ_KE356561.1"/>
</dbReference>
<dbReference type="Pfam" id="PF08447">
    <property type="entry name" value="PAS_3"/>
    <property type="match status" value="1"/>
</dbReference>
<dbReference type="InterPro" id="IPR036097">
    <property type="entry name" value="HisK_dim/P_sf"/>
</dbReference>
<evidence type="ECO:0000313" key="12">
    <source>
        <dbReference type="EMBL" id="ERG96035.1"/>
    </source>
</evidence>
<dbReference type="Gene3D" id="3.40.50.2300">
    <property type="match status" value="1"/>
</dbReference>
<proteinExistence type="predicted"/>
<dbReference type="InterPro" id="IPR000700">
    <property type="entry name" value="PAS-assoc_C"/>
</dbReference>
<keyword evidence="3 6" id="KW-0597">Phosphoprotein</keyword>
<evidence type="ECO:0000256" key="4">
    <source>
        <dbReference type="ARBA" id="ARBA00022679"/>
    </source>
</evidence>
<dbReference type="Gene3D" id="1.10.287.130">
    <property type="match status" value="1"/>
</dbReference>
<feature type="domain" description="PAS" evidence="10">
    <location>
        <begin position="149"/>
        <end position="221"/>
    </location>
</feature>
<evidence type="ECO:0000259" key="8">
    <source>
        <dbReference type="PROSITE" id="PS50109"/>
    </source>
</evidence>
<dbReference type="PROSITE" id="PS50109">
    <property type="entry name" value="HIS_KIN"/>
    <property type="match status" value="1"/>
</dbReference>
<dbReference type="EMBL" id="KE356561">
    <property type="protein sequence ID" value="ERG96035.1"/>
    <property type="molecule type" value="Genomic_DNA"/>
</dbReference>
<evidence type="ECO:0000256" key="2">
    <source>
        <dbReference type="ARBA" id="ARBA00012438"/>
    </source>
</evidence>
<dbReference type="PROSITE" id="PS50112">
    <property type="entry name" value="PAS"/>
    <property type="match status" value="2"/>
</dbReference>
<feature type="domain" description="Histidine kinase" evidence="8">
    <location>
        <begin position="676"/>
        <end position="878"/>
    </location>
</feature>
<dbReference type="NCBIfam" id="TIGR00229">
    <property type="entry name" value="sensory_box"/>
    <property type="match status" value="1"/>
</dbReference>
<dbReference type="Proteomes" id="UP000030710">
    <property type="component" value="Unassembled WGS sequence"/>
</dbReference>
<dbReference type="InterPro" id="IPR003661">
    <property type="entry name" value="HisK_dim/P_dom"/>
</dbReference>
<evidence type="ECO:0000313" key="13">
    <source>
        <dbReference type="Proteomes" id="UP000030710"/>
    </source>
</evidence>
<dbReference type="AlphaFoldDB" id="U1NG05"/>
<keyword evidence="4" id="KW-0808">Transferase</keyword>
<feature type="domain" description="PAC" evidence="11">
    <location>
        <begin position="224"/>
        <end position="291"/>
    </location>
</feature>
<dbReference type="SMART" id="SM00387">
    <property type="entry name" value="HATPase_c"/>
    <property type="match status" value="1"/>
</dbReference>
<dbReference type="InterPro" id="IPR013656">
    <property type="entry name" value="PAS_4"/>
</dbReference>
<dbReference type="CDD" id="cd00130">
    <property type="entry name" value="PAS"/>
    <property type="match status" value="2"/>
</dbReference>
<dbReference type="Pfam" id="PF08448">
    <property type="entry name" value="PAS_4"/>
    <property type="match status" value="3"/>
</dbReference>
<dbReference type="CDD" id="cd00082">
    <property type="entry name" value="HisKA"/>
    <property type="match status" value="1"/>
</dbReference>
<dbReference type="Gene3D" id="3.30.450.20">
    <property type="entry name" value="PAS domain"/>
    <property type="match status" value="4"/>
</dbReference>
<gene>
    <name evidence="12" type="ORF">J07HQW2_02502</name>
</gene>
<evidence type="ECO:0000256" key="5">
    <source>
        <dbReference type="ARBA" id="ARBA00022777"/>
    </source>
</evidence>
<dbReference type="HOGENOM" id="CLU_000445_114_58_2"/>
<name>U1NG05_9EURY</name>
<evidence type="ECO:0000256" key="7">
    <source>
        <dbReference type="SAM" id="Coils"/>
    </source>
</evidence>
<dbReference type="InterPro" id="IPR003594">
    <property type="entry name" value="HATPase_dom"/>
</dbReference>
<dbReference type="Pfam" id="PF00072">
    <property type="entry name" value="Response_reg"/>
    <property type="match status" value="1"/>
</dbReference>
<dbReference type="Gene3D" id="3.30.565.10">
    <property type="entry name" value="Histidine kinase-like ATPase, C-terminal domain"/>
    <property type="match status" value="1"/>
</dbReference>
<feature type="modified residue" description="4-aspartylphosphate" evidence="6">
    <location>
        <position position="70"/>
    </location>
</feature>
<dbReference type="SMART" id="SM00448">
    <property type="entry name" value="REC"/>
    <property type="match status" value="1"/>
</dbReference>
<reference evidence="12 13" key="1">
    <citation type="journal article" date="2013" name="PLoS ONE">
        <title>Assembly-driven community genomics of a hypersaline microbial ecosystem.</title>
        <authorList>
            <person name="Podell S."/>
            <person name="Ugalde J.A."/>
            <person name="Narasingarao P."/>
            <person name="Banfield J.F."/>
            <person name="Heidelberg K.B."/>
            <person name="Allen E.E."/>
        </authorList>
    </citation>
    <scope>NUCLEOTIDE SEQUENCE [LARGE SCALE GENOMIC DNA]</scope>
    <source>
        <strain evidence="13">J07HQW2</strain>
    </source>
</reference>
<accession>U1NG05</accession>
<dbReference type="STRING" id="1238425.J07HQW2_02502"/>
<dbReference type="PRINTS" id="PR00344">
    <property type="entry name" value="BCTRLSENSOR"/>
</dbReference>
<dbReference type="InterPro" id="IPR036890">
    <property type="entry name" value="HATPase_C_sf"/>
</dbReference>
<feature type="domain" description="Response regulatory" evidence="9">
    <location>
        <begin position="15"/>
        <end position="135"/>
    </location>
</feature>
<dbReference type="InterPro" id="IPR005467">
    <property type="entry name" value="His_kinase_dom"/>
</dbReference>